<protein>
    <recommendedName>
        <fullName evidence="3">C2H2-type domain-containing protein</fullName>
    </recommendedName>
</protein>
<dbReference type="Proteomes" id="UP000184267">
    <property type="component" value="Unassembled WGS sequence"/>
</dbReference>
<gene>
    <name evidence="1" type="ORF">TRAPUB_10879</name>
</gene>
<proteinExistence type="predicted"/>
<sequence>MARGRQATDEEVACPKCGTFFNVLGLSSHTRSCGKRRRIEVATRELATHLTATAVAAAATAAATVASGSQEVAAPPEAHPMEVDELRHESIVTNVIVHNPAADDAVYEQLRNRRSTSVEDVPEVDPEDNGTLKAVFVDAPAQSRARDSDRLFLPTFEPPVLRNIPSPLCEDDFLTVHHPRAGRPPTIDHFDDYKPDRPDDPVDLSRLNKTPWEPFKSRIDFEFAEFALGASLNQGQISTLLELVGRIKEEPTAFSLQSHSDLKNAWEAASHVSPGTKLPEGGDALVYSLYADKTRLSSFGSEKGYPIMARIMNLPPELRNSGEYGGMQVVGFLPIVEDEEQEGKPGFTTHKRVVWHEAFERLLKDVARYAKTGYRVKCGDGVLRTLFPIILILVADYEEQTMMALTRGSGGLCPCPICLVPQDQQSILSIQPTHPLRDQTVAEQIVAQKGHITAAALNEQLKPLGLRPVQNVFWKVPGCDVYRALSWDRLHAYHGGLFSDHLFAQFQEIVKLLGRNATEDVNAQYDAIPRWPNLNHFTAVVAVNFTDGTKYEDMSKVIVPASYMVMKKYGSTRGMMLLKCIRRYMVLDMLAGLEVQVKETLQMYATELTRFSQAIMAYQEAFEDKNWSFPKAHTHQHLIDDIVAKGVSKNLNAKLFEHMHGLLKEIYQDRTNFKDVDHQVSQIEHQTCVTKVIRARVNALDRVQAGTGSPKPASVDKFQFNHVHLGSKKGPLTLAQVEQQFAHTPDFARFRLRLEEYLNKTHPGAPNRAWQRLKAEMEVIEARYIKVDYESVVTWRALTDHLRCSPMFQGAPRYDHIIYQIDDNTIGFAQLKFVFVCTFQGTQYPVALVKPYNIIRNRRNMDRDLGLCRVHPCPTTEFVPVECILRGALIVKDVEENSPNFLVIDTVDGDMFLRLRKKVSVWNT</sequence>
<reference evidence="1 2" key="1">
    <citation type="submission" date="2016-10" db="EMBL/GenBank/DDBJ databases">
        <title>Genome sequence of the basidiomycete white-rot fungus Trametes pubescens.</title>
        <authorList>
            <person name="Makela M.R."/>
            <person name="Granchi Z."/>
            <person name="Peng M."/>
            <person name="De Vries R.P."/>
            <person name="Grigoriev I."/>
            <person name="Riley R."/>
            <person name="Hilden K."/>
        </authorList>
    </citation>
    <scope>NUCLEOTIDE SEQUENCE [LARGE SCALE GENOMIC DNA]</scope>
    <source>
        <strain evidence="1 2">FBCC735</strain>
    </source>
</reference>
<comment type="caution">
    <text evidence="1">The sequence shown here is derived from an EMBL/GenBank/DDBJ whole genome shotgun (WGS) entry which is preliminary data.</text>
</comment>
<name>A0A1M2VYG7_TRAPU</name>
<evidence type="ECO:0008006" key="3">
    <source>
        <dbReference type="Google" id="ProtNLM"/>
    </source>
</evidence>
<evidence type="ECO:0000313" key="2">
    <source>
        <dbReference type="Proteomes" id="UP000184267"/>
    </source>
</evidence>
<organism evidence="1 2">
    <name type="scientific">Trametes pubescens</name>
    <name type="common">White-rot fungus</name>
    <dbReference type="NCBI Taxonomy" id="154538"/>
    <lineage>
        <taxon>Eukaryota</taxon>
        <taxon>Fungi</taxon>
        <taxon>Dikarya</taxon>
        <taxon>Basidiomycota</taxon>
        <taxon>Agaricomycotina</taxon>
        <taxon>Agaricomycetes</taxon>
        <taxon>Polyporales</taxon>
        <taxon>Polyporaceae</taxon>
        <taxon>Trametes</taxon>
    </lineage>
</organism>
<dbReference type="AlphaFoldDB" id="A0A1M2VYG7"/>
<dbReference type="EMBL" id="MNAD01000475">
    <property type="protein sequence ID" value="OJT12638.1"/>
    <property type="molecule type" value="Genomic_DNA"/>
</dbReference>
<dbReference type="OMA" id="YLVLDMY"/>
<dbReference type="Pfam" id="PF18759">
    <property type="entry name" value="Plavaka"/>
    <property type="match status" value="1"/>
</dbReference>
<keyword evidence="2" id="KW-1185">Reference proteome</keyword>
<evidence type="ECO:0000313" key="1">
    <source>
        <dbReference type="EMBL" id="OJT12638.1"/>
    </source>
</evidence>
<dbReference type="OrthoDB" id="2795925at2759"/>
<dbReference type="InterPro" id="IPR041078">
    <property type="entry name" value="Plavaka"/>
</dbReference>
<accession>A0A1M2VYG7</accession>